<feature type="transmembrane region" description="Helical" evidence="7">
    <location>
        <begin position="37"/>
        <end position="62"/>
    </location>
</feature>
<protein>
    <submittedName>
        <fullName evidence="9">Permease</fullName>
    </submittedName>
</protein>
<organism evidence="9 10">
    <name type="scientific">Clostridium tyrobutyricum DIVETGP</name>
    <dbReference type="NCBI Taxonomy" id="1408889"/>
    <lineage>
        <taxon>Bacteria</taxon>
        <taxon>Bacillati</taxon>
        <taxon>Bacillota</taxon>
        <taxon>Clostridia</taxon>
        <taxon>Eubacteriales</taxon>
        <taxon>Clostridiaceae</taxon>
        <taxon>Clostridium</taxon>
    </lineage>
</organism>
<feature type="transmembrane region" description="Helical" evidence="7">
    <location>
        <begin position="101"/>
        <end position="122"/>
    </location>
</feature>
<dbReference type="Gene3D" id="1.20.1250.20">
    <property type="entry name" value="MFS general substrate transporter like domains"/>
    <property type="match status" value="2"/>
</dbReference>
<evidence type="ECO:0000256" key="1">
    <source>
        <dbReference type="ARBA" id="ARBA00004651"/>
    </source>
</evidence>
<evidence type="ECO:0000313" key="9">
    <source>
        <dbReference type="EMBL" id="CDL90291.1"/>
    </source>
</evidence>
<feature type="transmembrane region" description="Helical" evidence="7">
    <location>
        <begin position="74"/>
        <end position="95"/>
    </location>
</feature>
<dbReference type="GO" id="GO:0005886">
    <property type="term" value="C:plasma membrane"/>
    <property type="evidence" value="ECO:0007669"/>
    <property type="project" value="UniProtKB-SubCell"/>
</dbReference>
<accession>W6N2L2</accession>
<dbReference type="PANTHER" id="PTHR23514">
    <property type="entry name" value="BYPASS OF STOP CODON PROTEIN 6"/>
    <property type="match status" value="1"/>
</dbReference>
<feature type="transmembrane region" description="Helical" evidence="7">
    <location>
        <begin position="270"/>
        <end position="288"/>
    </location>
</feature>
<evidence type="ECO:0000256" key="5">
    <source>
        <dbReference type="ARBA" id="ARBA00022989"/>
    </source>
</evidence>
<comment type="caution">
    <text evidence="9">The sequence shown here is derived from an EMBL/GenBank/DDBJ whole genome shotgun (WGS) entry which is preliminary data.</text>
</comment>
<evidence type="ECO:0000259" key="8">
    <source>
        <dbReference type="PROSITE" id="PS50850"/>
    </source>
</evidence>
<evidence type="ECO:0000256" key="4">
    <source>
        <dbReference type="ARBA" id="ARBA00022692"/>
    </source>
</evidence>
<keyword evidence="5 7" id="KW-1133">Transmembrane helix</keyword>
<evidence type="ECO:0000313" key="10">
    <source>
        <dbReference type="Proteomes" id="UP000019482"/>
    </source>
</evidence>
<feature type="transmembrane region" description="Helical" evidence="7">
    <location>
        <begin position="158"/>
        <end position="178"/>
    </location>
</feature>
<comment type="subcellular location">
    <subcellularLocation>
        <location evidence="1">Cell membrane</location>
        <topology evidence="1">Multi-pass membrane protein</topology>
    </subcellularLocation>
</comment>
<dbReference type="PANTHER" id="PTHR23514:SF3">
    <property type="entry name" value="BYPASS OF STOP CODON PROTEIN 6"/>
    <property type="match status" value="1"/>
</dbReference>
<proteinExistence type="inferred from homology"/>
<feature type="transmembrane region" description="Helical" evidence="7">
    <location>
        <begin position="198"/>
        <end position="220"/>
    </location>
</feature>
<dbReference type="InterPro" id="IPR036259">
    <property type="entry name" value="MFS_trans_sf"/>
</dbReference>
<dbReference type="InterPro" id="IPR051788">
    <property type="entry name" value="MFS_Transporter"/>
</dbReference>
<dbReference type="InterPro" id="IPR020846">
    <property type="entry name" value="MFS_dom"/>
</dbReference>
<feature type="domain" description="Major facilitator superfamily (MFS) profile" evidence="8">
    <location>
        <begin position="7"/>
        <end position="322"/>
    </location>
</feature>
<dbReference type="EMBL" id="CBXI010000005">
    <property type="protein sequence ID" value="CDL90291.1"/>
    <property type="molecule type" value="Genomic_DNA"/>
</dbReference>
<feature type="transmembrane region" description="Helical" evidence="7">
    <location>
        <begin position="240"/>
        <end position="258"/>
    </location>
</feature>
<feature type="transmembrane region" description="Helical" evidence="7">
    <location>
        <begin position="129"/>
        <end position="146"/>
    </location>
</feature>
<gene>
    <name evidence="9" type="ORF">CTDIVETGP_0361</name>
</gene>
<dbReference type="Pfam" id="PF07690">
    <property type="entry name" value="MFS_1"/>
    <property type="match status" value="1"/>
</dbReference>
<dbReference type="SUPFAM" id="SSF103473">
    <property type="entry name" value="MFS general substrate transporter"/>
    <property type="match status" value="1"/>
</dbReference>
<feature type="transmembrane region" description="Helical" evidence="7">
    <location>
        <begin position="294"/>
        <end position="312"/>
    </location>
</feature>
<comment type="similarity">
    <text evidence="2">Belongs to the major facilitator superfamily.</text>
</comment>
<reference evidence="9 10" key="1">
    <citation type="journal article" date="2015" name="Genome Announc.">
        <title>Draft Genome Sequence of Clostridium tyrobutyricum Strain DIVETGP, Isolated from Cow's Milk for Grana Padano Production.</title>
        <authorList>
            <person name="Soggiu A."/>
            <person name="Piras C."/>
            <person name="Gaiarsa S."/>
            <person name="Sassera D."/>
            <person name="Roncada P."/>
            <person name="Bendixen E."/>
            <person name="Brasca M."/>
            <person name="Bonizzi L."/>
        </authorList>
    </citation>
    <scope>NUCLEOTIDE SEQUENCE [LARGE SCALE GENOMIC DNA]</scope>
    <source>
        <strain evidence="9 10">DIVETGP</strain>
    </source>
</reference>
<dbReference type="GO" id="GO:0022857">
    <property type="term" value="F:transmembrane transporter activity"/>
    <property type="evidence" value="ECO:0007669"/>
    <property type="project" value="InterPro"/>
</dbReference>
<keyword evidence="10" id="KW-1185">Reference proteome</keyword>
<keyword evidence="6 7" id="KW-0472">Membrane</keyword>
<evidence type="ECO:0000256" key="6">
    <source>
        <dbReference type="ARBA" id="ARBA00023136"/>
    </source>
</evidence>
<dbReference type="InterPro" id="IPR011701">
    <property type="entry name" value="MFS"/>
</dbReference>
<dbReference type="AlphaFoldDB" id="W6N2L2"/>
<dbReference type="Proteomes" id="UP000019482">
    <property type="component" value="Unassembled WGS sequence"/>
</dbReference>
<evidence type="ECO:0000256" key="3">
    <source>
        <dbReference type="ARBA" id="ARBA00022448"/>
    </source>
</evidence>
<evidence type="ECO:0000256" key="7">
    <source>
        <dbReference type="SAM" id="Phobius"/>
    </source>
</evidence>
<sequence>MNKNFKNMIIIFAGFFFLSLFSNTLSPFITTIKNTYHVSSGIIAVLPSVVYCASFIMSMVSAKFMYTLGLRKGLNLGFLFAIIASVIIILSKSFYVLMVGYFISGFAVGMGTVFLTTMLSLLPKQYQKFSLANAFFGLGGILILPIDRLILKGNIHFSYAYIVHIILIGIFLVLATRIKGISLCVDEGSECKKPESSVLKNPLVLLFVIAVFFYVGAEISTTNWTGTFLENYYGINKTEVPNILLGFWILFTFGRAIGDKFLNKVGQLRFLLVSPIISICGIFIILFGNSRIQALIGIAILGITMSMIYPAIQGYIIQHVSR</sequence>
<name>W6N2L2_CLOTY</name>
<dbReference type="PROSITE" id="PS50850">
    <property type="entry name" value="MFS"/>
    <property type="match status" value="1"/>
</dbReference>
<keyword evidence="3" id="KW-0813">Transport</keyword>
<evidence type="ECO:0000256" key="2">
    <source>
        <dbReference type="ARBA" id="ARBA00008335"/>
    </source>
</evidence>
<keyword evidence="4 7" id="KW-0812">Transmembrane</keyword>